<feature type="region of interest" description="Disordered" evidence="1">
    <location>
        <begin position="137"/>
        <end position="188"/>
    </location>
</feature>
<dbReference type="GO" id="GO:0000184">
    <property type="term" value="P:nuclear-transcribed mRNA catabolic process, nonsense-mediated decay"/>
    <property type="evidence" value="ECO:0007669"/>
    <property type="project" value="TreeGrafter"/>
</dbReference>
<dbReference type="GO" id="GO:0005634">
    <property type="term" value="C:nucleus"/>
    <property type="evidence" value="ECO:0007669"/>
    <property type="project" value="TreeGrafter"/>
</dbReference>
<dbReference type="OrthoDB" id="10252707at2759"/>
<dbReference type="AlphaFoldDB" id="A0A1R1XNW6"/>
<keyword evidence="5" id="KW-1185">Reference proteome</keyword>
<accession>A0A1R1XNW6</accession>
<reference evidence="4 5" key="1">
    <citation type="submission" date="2017-01" db="EMBL/GenBank/DDBJ databases">
        <authorList>
            <person name="Mah S.A."/>
            <person name="Swanson W.J."/>
            <person name="Moy G.W."/>
            <person name="Vacquier V.D."/>
        </authorList>
    </citation>
    <scope>NUCLEOTIDE SEQUENCE [LARGE SCALE GENOMIC DNA]</scope>
    <source>
        <strain evidence="4 5">GSMNP</strain>
    </source>
</reference>
<evidence type="ECO:0000259" key="3">
    <source>
        <dbReference type="Pfam" id="PF09090"/>
    </source>
</evidence>
<dbReference type="GO" id="GO:0000339">
    <property type="term" value="F:RNA cap binding"/>
    <property type="evidence" value="ECO:0007669"/>
    <property type="project" value="InterPro"/>
</dbReference>
<name>A0A1R1XNW6_9FUNG</name>
<dbReference type="GO" id="GO:0005846">
    <property type="term" value="C:nuclear cap binding complex"/>
    <property type="evidence" value="ECO:0007669"/>
    <property type="project" value="InterPro"/>
</dbReference>
<evidence type="ECO:0000313" key="4">
    <source>
        <dbReference type="EMBL" id="OMJ16295.1"/>
    </source>
</evidence>
<dbReference type="InterPro" id="IPR015174">
    <property type="entry name" value="MIF4G-like_typ-2"/>
</dbReference>
<dbReference type="STRING" id="133412.A0A1R1XNW6"/>
<dbReference type="InterPro" id="IPR027159">
    <property type="entry name" value="CBP80"/>
</dbReference>
<feature type="domain" description="MIF4G-like type 2" evidence="3">
    <location>
        <begin position="705"/>
        <end position="890"/>
    </location>
</feature>
<evidence type="ECO:0000259" key="2">
    <source>
        <dbReference type="Pfam" id="PF09088"/>
    </source>
</evidence>
<sequence>MNMLSRSIIFKRGAHSLRDLIPPNIGLAARKIENAPASVVAEADASATASEGASELTSKDFDRLVTFYKRIPKGPGPVTNPNSYRAKYLDSGSFTPVIQIIAAFLVGGYTIHHFMHISMDQNSRFAGRLRGVGNQDEVDEFGRARRQKSYNNKPYSRPFKPNNNRNNSNGYRNNYNRNNSNSQNKPEKDLVLERITTSIVKLGDDSKDSGNFEEMCDSILSDYNSNEAYAAEIKKYIIYSVKELVYKHKVYITLIGLINQKNSDLGLVLFNEIFNELKKAINEFDWRLIRILLRTIGGFVETNMLAPESFIQILNNFLEPIYSNSTISFKSSCLVWVVGTTICFTGNAILGKNLDSELENILQAIDQYCSGVTEEPVLNRITNPIQNLNHKTFSFLRSTLGNMYNSSFQNNLIVNTCEIYKDNFASATTHQLPELDFSLIQSNIDTAIKGSKAGKRFGFYAPCGYLEFLLSDSVSEEISPEKFLMYEMISDLMAVLSVNRKAAATLLHTVDCLNKDTIFSKVCSPKIKQESPDDISEDDQNLNLNLEKMVVTVIFSQLFDLPFNSVPPVYFSSLAVELCLQHEMYKEYIETALNKLFECTLDPECVDRLADFHSFYVSNNNYVYTYLETSDKDILKASIKKQIRLSYYDYIKAIVYDKMPEIVPESKPSHKFKYVISEIDEETKNVSIAVGKCMKANGSAEMIINILKEHYQGPDSGYLKLEMLIEHMLLSGSKGFSHMIGSIEKYSSVVEVVCQEIHDGNQKQFISNIISRFWNGNPQFLSITIDKYLNYKIIDPISIINTMMTDTFEFLFFEKWDIIINLVNKLELRINQLNYRISHSQQSNEIEMLKELLVGLELDMQQAIIQIFEKFAMLFVLLQSLEISESDKRQQEESLVGRFIEFNRRYCHHIKKTSSELEGILSNSGEILRTVFEVTKRYF</sequence>
<dbReference type="EMBL" id="LSSN01002378">
    <property type="protein sequence ID" value="OMJ16295.1"/>
    <property type="molecule type" value="Genomic_DNA"/>
</dbReference>
<evidence type="ECO:0000313" key="5">
    <source>
        <dbReference type="Proteomes" id="UP000187283"/>
    </source>
</evidence>
<dbReference type="Gene3D" id="1.25.40.180">
    <property type="match status" value="3"/>
</dbReference>
<feature type="compositionally biased region" description="Low complexity" evidence="1">
    <location>
        <begin position="162"/>
        <end position="184"/>
    </location>
</feature>
<dbReference type="Proteomes" id="UP000187283">
    <property type="component" value="Unassembled WGS sequence"/>
</dbReference>
<dbReference type="SUPFAM" id="SSF48371">
    <property type="entry name" value="ARM repeat"/>
    <property type="match status" value="3"/>
</dbReference>
<gene>
    <name evidence="4" type="ORF">AYI70_g6700</name>
</gene>
<dbReference type="GO" id="GO:0006406">
    <property type="term" value="P:mRNA export from nucleus"/>
    <property type="evidence" value="ECO:0007669"/>
    <property type="project" value="InterPro"/>
</dbReference>
<organism evidence="4 5">
    <name type="scientific">Smittium culicis</name>
    <dbReference type="NCBI Taxonomy" id="133412"/>
    <lineage>
        <taxon>Eukaryota</taxon>
        <taxon>Fungi</taxon>
        <taxon>Fungi incertae sedis</taxon>
        <taxon>Zoopagomycota</taxon>
        <taxon>Kickxellomycotina</taxon>
        <taxon>Harpellomycetes</taxon>
        <taxon>Harpellales</taxon>
        <taxon>Legeriomycetaceae</taxon>
        <taxon>Smittium</taxon>
    </lineage>
</organism>
<dbReference type="PANTHER" id="PTHR12412">
    <property type="entry name" value="CAP BINDING PROTEIN"/>
    <property type="match status" value="1"/>
</dbReference>
<dbReference type="GO" id="GO:0003729">
    <property type="term" value="F:mRNA binding"/>
    <property type="evidence" value="ECO:0007669"/>
    <property type="project" value="TreeGrafter"/>
</dbReference>
<dbReference type="Pfam" id="PF09090">
    <property type="entry name" value="MIF4G_like_2"/>
    <property type="match status" value="1"/>
</dbReference>
<dbReference type="PANTHER" id="PTHR12412:SF2">
    <property type="entry name" value="NUCLEAR CAP-BINDING PROTEIN SUBUNIT 1"/>
    <property type="match status" value="1"/>
</dbReference>
<evidence type="ECO:0000256" key="1">
    <source>
        <dbReference type="SAM" id="MobiDB-lite"/>
    </source>
</evidence>
<dbReference type="GO" id="GO:0015986">
    <property type="term" value="P:proton motive force-driven ATP synthesis"/>
    <property type="evidence" value="ECO:0007669"/>
    <property type="project" value="InterPro"/>
</dbReference>
<proteinExistence type="predicted"/>
<dbReference type="Pfam" id="PF10791">
    <property type="entry name" value="F1F0-ATPsyn_F"/>
    <property type="match status" value="1"/>
</dbReference>
<protein>
    <submittedName>
        <fullName evidence="4">Nuclear cap-binding protein subunit 1</fullName>
    </submittedName>
</protein>
<dbReference type="InterPro" id="IPR015172">
    <property type="entry name" value="MIF4G-like_typ-1"/>
</dbReference>
<dbReference type="Pfam" id="PF09088">
    <property type="entry name" value="MIF4G_like"/>
    <property type="match status" value="1"/>
</dbReference>
<dbReference type="InterPro" id="IPR016024">
    <property type="entry name" value="ARM-type_fold"/>
</dbReference>
<dbReference type="InterPro" id="IPR019727">
    <property type="entry name" value="ATP_synth_F0_fsu_mt_fun"/>
</dbReference>
<feature type="domain" description="MIF4G-like type 1" evidence="2">
    <location>
        <begin position="482"/>
        <end position="653"/>
    </location>
</feature>
<comment type="caution">
    <text evidence="4">The sequence shown here is derived from an EMBL/GenBank/DDBJ whole genome shotgun (WGS) entry which is preliminary data.</text>
</comment>